<dbReference type="AlphaFoldDB" id="A0A1G9DT77"/>
<keyword evidence="3" id="KW-1185">Reference proteome</keyword>
<protein>
    <submittedName>
        <fullName evidence="2">Putative hemolysin</fullName>
    </submittedName>
</protein>
<gene>
    <name evidence="2" type="ORF">SAMN04487971_102206</name>
</gene>
<evidence type="ECO:0000313" key="2">
    <source>
        <dbReference type="EMBL" id="SDK67025.1"/>
    </source>
</evidence>
<dbReference type="InterPro" id="IPR005590">
    <property type="entry name" value="DUF333"/>
</dbReference>
<evidence type="ECO:0000313" key="3">
    <source>
        <dbReference type="Proteomes" id="UP000199555"/>
    </source>
</evidence>
<proteinExistence type="predicted"/>
<dbReference type="PROSITE" id="PS51257">
    <property type="entry name" value="PROKAR_LIPOPROTEIN"/>
    <property type="match status" value="1"/>
</dbReference>
<organism evidence="2 3">
    <name type="scientific">Paracoccus chinensis</name>
    <dbReference type="NCBI Taxonomy" id="525640"/>
    <lineage>
        <taxon>Bacteria</taxon>
        <taxon>Pseudomonadati</taxon>
        <taxon>Pseudomonadota</taxon>
        <taxon>Alphaproteobacteria</taxon>
        <taxon>Rhodobacterales</taxon>
        <taxon>Paracoccaceae</taxon>
        <taxon>Paracoccus</taxon>
    </lineage>
</organism>
<reference evidence="3" key="1">
    <citation type="submission" date="2016-10" db="EMBL/GenBank/DDBJ databases">
        <authorList>
            <person name="Varghese N."/>
            <person name="Submissions S."/>
        </authorList>
    </citation>
    <scope>NUCLEOTIDE SEQUENCE [LARGE SCALE GENOMIC DNA]</scope>
    <source>
        <strain evidence="3">CGMCC 1.7655</strain>
    </source>
</reference>
<name>A0A1G9DT77_9RHOB</name>
<evidence type="ECO:0000256" key="1">
    <source>
        <dbReference type="SAM" id="SignalP"/>
    </source>
</evidence>
<sequence>MPRRLIHASLAGAAALLVAACGSPAPRTTGAVPPAALVDPAALYCQGTGGTVIPRVSQGRRADLCRTRDGRTVSAAALLNSHNDL</sequence>
<feature type="signal peptide" evidence="1">
    <location>
        <begin position="1"/>
        <end position="19"/>
    </location>
</feature>
<dbReference type="EMBL" id="FNGE01000002">
    <property type="protein sequence ID" value="SDK67025.1"/>
    <property type="molecule type" value="Genomic_DNA"/>
</dbReference>
<accession>A0A1G9DT77</accession>
<dbReference type="OrthoDB" id="7776354at2"/>
<dbReference type="Pfam" id="PF03891">
    <property type="entry name" value="DUF333"/>
    <property type="match status" value="1"/>
</dbReference>
<keyword evidence="1" id="KW-0732">Signal</keyword>
<dbReference type="Proteomes" id="UP000199555">
    <property type="component" value="Unassembled WGS sequence"/>
</dbReference>
<dbReference type="RefSeq" id="WP_090752533.1">
    <property type="nucleotide sequence ID" value="NZ_FNGE01000002.1"/>
</dbReference>
<feature type="chain" id="PRO_5011438387" evidence="1">
    <location>
        <begin position="20"/>
        <end position="85"/>
    </location>
</feature>